<keyword evidence="2 5" id="KW-0812">Transmembrane</keyword>
<evidence type="ECO:0000259" key="6">
    <source>
        <dbReference type="PROSITE" id="PS51012"/>
    </source>
</evidence>
<keyword evidence="8" id="KW-1185">Reference proteome</keyword>
<feature type="domain" description="ABC transmembrane type-2" evidence="6">
    <location>
        <begin position="33"/>
        <end position="265"/>
    </location>
</feature>
<evidence type="ECO:0000256" key="2">
    <source>
        <dbReference type="ARBA" id="ARBA00022692"/>
    </source>
</evidence>
<feature type="transmembrane region" description="Helical" evidence="5">
    <location>
        <begin position="237"/>
        <end position="257"/>
    </location>
</feature>
<keyword evidence="3 5" id="KW-1133">Transmembrane helix</keyword>
<evidence type="ECO:0000256" key="1">
    <source>
        <dbReference type="ARBA" id="ARBA00004141"/>
    </source>
</evidence>
<dbReference type="PANTHER" id="PTHR43229">
    <property type="entry name" value="NODULATION PROTEIN J"/>
    <property type="match status" value="1"/>
</dbReference>
<comment type="similarity">
    <text evidence="5">Belongs to the ABC-2 integral membrane protein family.</text>
</comment>
<proteinExistence type="inferred from homology"/>
<keyword evidence="4 5" id="KW-0472">Membrane</keyword>
<evidence type="ECO:0000256" key="5">
    <source>
        <dbReference type="RuleBase" id="RU361157"/>
    </source>
</evidence>
<name>A0ABS6EEL1_9CLOT</name>
<comment type="subcellular location">
    <subcellularLocation>
        <location evidence="5">Cell membrane</location>
        <topology evidence="5">Multi-pass membrane protein</topology>
    </subcellularLocation>
    <subcellularLocation>
        <location evidence="1">Membrane</location>
        <topology evidence="1">Multi-pass membrane protein</topology>
    </subcellularLocation>
</comment>
<dbReference type="InterPro" id="IPR051784">
    <property type="entry name" value="Nod_factor_ABC_transporter"/>
</dbReference>
<reference evidence="7 8" key="1">
    <citation type="submission" date="2021-06" db="EMBL/GenBank/DDBJ databases">
        <authorList>
            <person name="Sun Q."/>
            <person name="Li D."/>
        </authorList>
    </citation>
    <scope>NUCLEOTIDE SEQUENCE [LARGE SCALE GENOMIC DNA]</scope>
    <source>
        <strain evidence="7 8">MSJ-11</strain>
    </source>
</reference>
<organism evidence="7 8">
    <name type="scientific">Clostridium mobile</name>
    <dbReference type="NCBI Taxonomy" id="2841512"/>
    <lineage>
        <taxon>Bacteria</taxon>
        <taxon>Bacillati</taxon>
        <taxon>Bacillota</taxon>
        <taxon>Clostridia</taxon>
        <taxon>Eubacteriales</taxon>
        <taxon>Clostridiaceae</taxon>
        <taxon>Clostridium</taxon>
    </lineage>
</organism>
<comment type="caution">
    <text evidence="7">The sequence shown here is derived from an EMBL/GenBank/DDBJ whole genome shotgun (WGS) entry which is preliminary data.</text>
</comment>
<feature type="transmembrane region" description="Helical" evidence="5">
    <location>
        <begin position="34"/>
        <end position="52"/>
    </location>
</feature>
<evidence type="ECO:0000256" key="4">
    <source>
        <dbReference type="ARBA" id="ARBA00023136"/>
    </source>
</evidence>
<dbReference type="Pfam" id="PF01061">
    <property type="entry name" value="ABC2_membrane"/>
    <property type="match status" value="1"/>
</dbReference>
<evidence type="ECO:0000313" key="8">
    <source>
        <dbReference type="Proteomes" id="UP000726170"/>
    </source>
</evidence>
<dbReference type="InterPro" id="IPR047817">
    <property type="entry name" value="ABC2_TM_bact-type"/>
</dbReference>
<feature type="transmembrane region" description="Helical" evidence="5">
    <location>
        <begin position="188"/>
        <end position="217"/>
    </location>
</feature>
<feature type="transmembrane region" description="Helical" evidence="5">
    <location>
        <begin position="151"/>
        <end position="176"/>
    </location>
</feature>
<feature type="transmembrane region" description="Helical" evidence="5">
    <location>
        <begin position="113"/>
        <end position="139"/>
    </location>
</feature>
<dbReference type="Proteomes" id="UP000726170">
    <property type="component" value="Unassembled WGS sequence"/>
</dbReference>
<keyword evidence="5" id="KW-0813">Transport</keyword>
<sequence length="270" mass="29946">MAKENNNDTNVSWIAFKTMVKRDLVIQIRDKWEFVFRVAMLPFMLILLYGYILPRIGLLPATFPTQMFPGMVGMSILVTGIHGTAVPLTMDFNMSREIEDRLMAPVNIRVVALAKMFVGIIESWIGGLIVLPLSLIFMGNSLNLTLNPQSILSLILILILAAISSATLGLLVGTIIKPSQIAAMFPGFLMPLVFLGSIFFTWNALSVIPIIKILVLVNPLVYVNEALRAVMAPQIEHMPLFYSILGIILSILIMGYFGGKRFMRMAKGSQ</sequence>
<dbReference type="PANTHER" id="PTHR43229:SF2">
    <property type="entry name" value="NODULATION PROTEIN J"/>
    <property type="match status" value="1"/>
</dbReference>
<accession>A0ABS6EEL1</accession>
<gene>
    <name evidence="7" type="ORF">KQI86_03995</name>
</gene>
<keyword evidence="5" id="KW-1003">Cell membrane</keyword>
<dbReference type="InterPro" id="IPR013525">
    <property type="entry name" value="ABC2_TM"/>
</dbReference>
<dbReference type="RefSeq" id="WP_216437856.1">
    <property type="nucleotide sequence ID" value="NZ_JAHLQF010000001.1"/>
</dbReference>
<protein>
    <recommendedName>
        <fullName evidence="5">Transport permease protein</fullName>
    </recommendedName>
</protein>
<dbReference type="PROSITE" id="PS51012">
    <property type="entry name" value="ABC_TM2"/>
    <property type="match status" value="1"/>
</dbReference>
<evidence type="ECO:0000313" key="7">
    <source>
        <dbReference type="EMBL" id="MBU5483478.1"/>
    </source>
</evidence>
<feature type="transmembrane region" description="Helical" evidence="5">
    <location>
        <begin position="72"/>
        <end position="92"/>
    </location>
</feature>
<evidence type="ECO:0000256" key="3">
    <source>
        <dbReference type="ARBA" id="ARBA00022989"/>
    </source>
</evidence>
<dbReference type="EMBL" id="JAHLQF010000001">
    <property type="protein sequence ID" value="MBU5483478.1"/>
    <property type="molecule type" value="Genomic_DNA"/>
</dbReference>